<protein>
    <submittedName>
        <fullName evidence="8">TIGR00255 family protein</fullName>
    </submittedName>
</protein>
<dbReference type="PANTHER" id="PTHR30636">
    <property type="entry name" value="UPF0701 PROTEIN YICC"/>
    <property type="match status" value="1"/>
</dbReference>
<evidence type="ECO:0000313" key="9">
    <source>
        <dbReference type="Proteomes" id="UP000198979"/>
    </source>
</evidence>
<evidence type="ECO:0000256" key="4">
    <source>
        <dbReference type="ARBA" id="ARBA00022801"/>
    </source>
</evidence>
<dbReference type="AlphaFoldDB" id="A0A1I0SGT9"/>
<evidence type="ECO:0000256" key="3">
    <source>
        <dbReference type="ARBA" id="ARBA00022759"/>
    </source>
</evidence>
<evidence type="ECO:0000256" key="1">
    <source>
        <dbReference type="ARBA" id="ARBA00001968"/>
    </source>
</evidence>
<evidence type="ECO:0000256" key="5">
    <source>
        <dbReference type="ARBA" id="ARBA00035648"/>
    </source>
</evidence>
<feature type="domain" description="Endoribonuclease YicC-like C-terminal" evidence="7">
    <location>
        <begin position="192"/>
        <end position="310"/>
    </location>
</feature>
<comment type="cofactor">
    <cofactor evidence="1">
        <name>a divalent metal cation</name>
        <dbReference type="ChEBI" id="CHEBI:60240"/>
    </cofactor>
</comment>
<name>A0A1I0SGT9_9BACL</name>
<proteinExistence type="inferred from homology"/>
<dbReference type="PANTHER" id="PTHR30636:SF3">
    <property type="entry name" value="UPF0701 PROTEIN YICC"/>
    <property type="match status" value="1"/>
</dbReference>
<dbReference type="InterPro" id="IPR013551">
    <property type="entry name" value="YicC-like_C"/>
</dbReference>
<dbReference type="EMBL" id="FOJQ01000001">
    <property type="protein sequence ID" value="SFA38653.1"/>
    <property type="molecule type" value="Genomic_DNA"/>
</dbReference>
<keyword evidence="4" id="KW-0378">Hydrolase</keyword>
<dbReference type="Proteomes" id="UP000198979">
    <property type="component" value="Unassembled WGS sequence"/>
</dbReference>
<dbReference type="STRING" id="150248.SAMN05216169_1001129"/>
<comment type="similarity">
    <text evidence="5">Belongs to the YicC/YloC family.</text>
</comment>
<accession>A0A1I0SGT9</accession>
<keyword evidence="3" id="KW-0255">Endonuclease</keyword>
<dbReference type="InterPro" id="IPR013527">
    <property type="entry name" value="YicC-like_N"/>
</dbReference>
<feature type="domain" description="Endoribonuclease YicC-like N-terminal" evidence="6">
    <location>
        <begin position="20"/>
        <end position="174"/>
    </location>
</feature>
<evidence type="ECO:0000259" key="7">
    <source>
        <dbReference type="Pfam" id="PF08340"/>
    </source>
</evidence>
<dbReference type="Pfam" id="PF08340">
    <property type="entry name" value="YicC-like_C"/>
    <property type="match status" value="1"/>
</dbReference>
<sequence>MELICYLLLFHMYDGCENMIVSMTGFGRAKKENENISVTVEMKSVNHRFCEISIRIPRQWMMFEDKIKRVITEHIARGRIEVLITIEGEQLVERTVHVDWQLVDAYYRLLTDVRSRFHLTDDVSLRDVVHMLSGAVEMTEQPLENDALLSLLLQATKEAVEQLKHMREREGKALLADLLAQLETIEQGARRIEQLAPTVVASYRDRIHKRMQEFVQGVVDEQRLLMEVALFAEKVDIHEELKRIYSHIEQFRRIVSEGGAVGRKLDFLVQELNREMNTIGSKANDRHIASEVVEMKSALEKIKEQVQNVE</sequence>
<reference evidence="9" key="1">
    <citation type="submission" date="2016-10" db="EMBL/GenBank/DDBJ databases">
        <authorList>
            <person name="Varghese N."/>
            <person name="Submissions S."/>
        </authorList>
    </citation>
    <scope>NUCLEOTIDE SEQUENCE [LARGE SCALE GENOMIC DNA]</scope>
    <source>
        <strain evidence="9">K1</strain>
    </source>
</reference>
<gene>
    <name evidence="8" type="ORF">SAMN05216169_1001129</name>
</gene>
<evidence type="ECO:0000313" key="8">
    <source>
        <dbReference type="EMBL" id="SFA38653.1"/>
    </source>
</evidence>
<dbReference type="GO" id="GO:0004521">
    <property type="term" value="F:RNA endonuclease activity"/>
    <property type="evidence" value="ECO:0007669"/>
    <property type="project" value="InterPro"/>
</dbReference>
<keyword evidence="2" id="KW-0540">Nuclease</keyword>
<dbReference type="InterPro" id="IPR005229">
    <property type="entry name" value="YicC/YloC-like"/>
</dbReference>
<evidence type="ECO:0000256" key="2">
    <source>
        <dbReference type="ARBA" id="ARBA00022722"/>
    </source>
</evidence>
<dbReference type="Pfam" id="PF03755">
    <property type="entry name" value="YicC-like_N"/>
    <property type="match status" value="1"/>
</dbReference>
<organism evidence="8 9">
    <name type="scientific">Anoxybacillus pushchinoensis</name>
    <dbReference type="NCBI Taxonomy" id="150248"/>
    <lineage>
        <taxon>Bacteria</taxon>
        <taxon>Bacillati</taxon>
        <taxon>Bacillota</taxon>
        <taxon>Bacilli</taxon>
        <taxon>Bacillales</taxon>
        <taxon>Anoxybacillaceae</taxon>
        <taxon>Anoxybacillus</taxon>
    </lineage>
</organism>
<dbReference type="GO" id="GO:0016787">
    <property type="term" value="F:hydrolase activity"/>
    <property type="evidence" value="ECO:0007669"/>
    <property type="project" value="UniProtKB-KW"/>
</dbReference>
<keyword evidence="9" id="KW-1185">Reference proteome</keyword>
<dbReference type="NCBIfam" id="TIGR00255">
    <property type="entry name" value="YicC/YloC family endoribonuclease"/>
    <property type="match status" value="1"/>
</dbReference>
<evidence type="ECO:0000259" key="6">
    <source>
        <dbReference type="Pfam" id="PF03755"/>
    </source>
</evidence>